<feature type="region of interest" description="Disordered" evidence="9">
    <location>
        <begin position="1"/>
        <end position="41"/>
    </location>
</feature>
<feature type="domain" description="NOL9 C-terminal" evidence="11">
    <location>
        <begin position="498"/>
        <end position="594"/>
    </location>
</feature>
<gene>
    <name evidence="12" type="ORF">CHLNCDRAFT_137775</name>
</gene>
<dbReference type="Pfam" id="PF16575">
    <property type="entry name" value="CLP1_P"/>
    <property type="match status" value="1"/>
</dbReference>
<keyword evidence="4" id="KW-0808">Transferase</keyword>
<comment type="similarity">
    <text evidence="2">Belongs to the Clp1 family. NOL9/GRC3 subfamily.</text>
</comment>
<dbReference type="RefSeq" id="XP_005851160.1">
    <property type="nucleotide sequence ID" value="XM_005851098.1"/>
</dbReference>
<keyword evidence="13" id="KW-1185">Reference proteome</keyword>
<evidence type="ECO:0000256" key="3">
    <source>
        <dbReference type="ARBA" id="ARBA00022552"/>
    </source>
</evidence>
<dbReference type="OrthoDB" id="2405412at2759"/>
<evidence type="ECO:0000256" key="4">
    <source>
        <dbReference type="ARBA" id="ARBA00022679"/>
    </source>
</evidence>
<dbReference type="GeneID" id="17358643"/>
<keyword evidence="5" id="KW-0547">Nucleotide-binding</keyword>
<feature type="compositionally biased region" description="Low complexity" evidence="9">
    <location>
        <begin position="142"/>
        <end position="152"/>
    </location>
</feature>
<dbReference type="Gene3D" id="3.40.50.300">
    <property type="entry name" value="P-loop containing nucleotide triphosphate hydrolases"/>
    <property type="match status" value="1"/>
</dbReference>
<keyword evidence="6" id="KW-0418">Kinase</keyword>
<dbReference type="PANTHER" id="PTHR12755">
    <property type="entry name" value="CLEAVAGE/POLYADENYLATION FACTOR IA SUBUNIT CLP1P"/>
    <property type="match status" value="1"/>
</dbReference>
<evidence type="ECO:0000256" key="9">
    <source>
        <dbReference type="SAM" id="MobiDB-lite"/>
    </source>
</evidence>
<dbReference type="OMA" id="YESEDFW"/>
<accession>E1Z4G9</accession>
<feature type="domain" description="Clp1 P-loop" evidence="10">
    <location>
        <begin position="221"/>
        <end position="367"/>
    </location>
</feature>
<dbReference type="STRING" id="554065.E1Z4G9"/>
<evidence type="ECO:0000313" key="13">
    <source>
        <dbReference type="Proteomes" id="UP000008141"/>
    </source>
</evidence>
<keyword evidence="8" id="KW-0539">Nucleus</keyword>
<dbReference type="FunCoup" id="E1Z4G9">
    <property type="interactions" value="1643"/>
</dbReference>
<dbReference type="eggNOG" id="KOG2750">
    <property type="taxonomic scope" value="Eukaryota"/>
</dbReference>
<evidence type="ECO:0000256" key="7">
    <source>
        <dbReference type="ARBA" id="ARBA00022840"/>
    </source>
</evidence>
<evidence type="ECO:0000259" key="10">
    <source>
        <dbReference type="Pfam" id="PF16575"/>
    </source>
</evidence>
<dbReference type="InterPro" id="IPR027417">
    <property type="entry name" value="P-loop_NTPase"/>
</dbReference>
<dbReference type="KEGG" id="cvr:CHLNCDRAFT_137775"/>
<dbReference type="GO" id="GO:0000448">
    <property type="term" value="P:cleavage in ITS2 between 5.8S rRNA and LSU-rRNA of tricistronic rRNA transcript (SSU-rRNA, 5.8S rRNA, LSU-rRNA)"/>
    <property type="evidence" value="ECO:0007669"/>
    <property type="project" value="TreeGrafter"/>
</dbReference>
<dbReference type="GO" id="GO:0005524">
    <property type="term" value="F:ATP binding"/>
    <property type="evidence" value="ECO:0007669"/>
    <property type="project" value="UniProtKB-KW"/>
</dbReference>
<evidence type="ECO:0000256" key="8">
    <source>
        <dbReference type="ARBA" id="ARBA00023242"/>
    </source>
</evidence>
<dbReference type="AlphaFoldDB" id="E1Z4G9"/>
<dbReference type="InterPro" id="IPR032319">
    <property type="entry name" value="CLP1_P"/>
</dbReference>
<evidence type="ECO:0000259" key="11">
    <source>
        <dbReference type="Pfam" id="PF25467"/>
    </source>
</evidence>
<protein>
    <submittedName>
        <fullName evidence="12">Uncharacterized protein</fullName>
    </submittedName>
</protein>
<comment type="subcellular location">
    <subcellularLocation>
        <location evidence="1">Nucleus</location>
        <location evidence="1">Nucleolus</location>
    </subcellularLocation>
</comment>
<reference evidence="12 13" key="1">
    <citation type="journal article" date="2010" name="Plant Cell">
        <title>The Chlorella variabilis NC64A genome reveals adaptation to photosymbiosis, coevolution with viruses, and cryptic sex.</title>
        <authorList>
            <person name="Blanc G."/>
            <person name="Duncan G."/>
            <person name="Agarkova I."/>
            <person name="Borodovsky M."/>
            <person name="Gurnon J."/>
            <person name="Kuo A."/>
            <person name="Lindquist E."/>
            <person name="Lucas S."/>
            <person name="Pangilinan J."/>
            <person name="Polle J."/>
            <person name="Salamov A."/>
            <person name="Terry A."/>
            <person name="Yamada T."/>
            <person name="Dunigan D.D."/>
            <person name="Grigoriev I.V."/>
            <person name="Claverie J.M."/>
            <person name="Van Etten J.L."/>
        </authorList>
    </citation>
    <scope>NUCLEOTIDE SEQUENCE [LARGE SCALE GENOMIC DNA]</scope>
    <source>
        <strain evidence="12 13">NC64A</strain>
    </source>
</reference>
<keyword evidence="7" id="KW-0067">ATP-binding</keyword>
<name>E1Z4G9_CHLVA</name>
<dbReference type="GO" id="GO:0051731">
    <property type="term" value="F:polynucleotide 5'-hydroxyl-kinase activity"/>
    <property type="evidence" value="ECO:0007669"/>
    <property type="project" value="InterPro"/>
</dbReference>
<dbReference type="PANTHER" id="PTHR12755:SF3">
    <property type="entry name" value="POLYNUCLEOTIDE 5'-HYDROXYL-KINASE NOL9"/>
    <property type="match status" value="1"/>
</dbReference>
<organism evidence="13">
    <name type="scientific">Chlorella variabilis</name>
    <name type="common">Green alga</name>
    <dbReference type="NCBI Taxonomy" id="554065"/>
    <lineage>
        <taxon>Eukaryota</taxon>
        <taxon>Viridiplantae</taxon>
        <taxon>Chlorophyta</taxon>
        <taxon>core chlorophytes</taxon>
        <taxon>Trebouxiophyceae</taxon>
        <taxon>Chlorellales</taxon>
        <taxon>Chlorellaceae</taxon>
        <taxon>Chlorella clade</taxon>
        <taxon>Chlorella</taxon>
    </lineage>
</organism>
<dbReference type="GO" id="GO:0005730">
    <property type="term" value="C:nucleolus"/>
    <property type="evidence" value="ECO:0007669"/>
    <property type="project" value="UniProtKB-SubCell"/>
</dbReference>
<dbReference type="Pfam" id="PF25467">
    <property type="entry name" value="NOL9_C"/>
    <property type="match status" value="1"/>
</dbReference>
<evidence type="ECO:0000256" key="1">
    <source>
        <dbReference type="ARBA" id="ARBA00004604"/>
    </source>
</evidence>
<dbReference type="Proteomes" id="UP000008141">
    <property type="component" value="Unassembled WGS sequence"/>
</dbReference>
<evidence type="ECO:0000256" key="5">
    <source>
        <dbReference type="ARBA" id="ARBA00022741"/>
    </source>
</evidence>
<sequence>MGSKKKRKSAVAAEESPAKRANSQQGRRSGGTSGSGTSPLVWSAEGGTVTLPAGQALLLVGRASLEVQSGEVATFGCTFTAASGCVEVCADERCGGALVLEPGASLGTVPLAASSTAVFTLGRAPGKSSPGVGPPGTPLTRQSTQQQQQQQAQHRDGDAAEASTAGVHLGFEAWLASDPSAPVAGVAPLPPLWQQAAGEVEDSMAQQAQQGGGPPLIVVCGAKKVGKSTFARFLVNSLLGKHACVAYLDTDCGQPEFTAPGLVSLSLVRQPVLGPPHMHQRRPVAAFFAGDTSPASDPVRYLQYIQELYRWYCQHAAAAAVAGQPAQQHRLPPLVVNTHGWVKGMGFDVLVELLQSLPVSHLVQIAAANPKKNLPPGTFWLNGAPQQQAQLQPAQWLLPGLGGDLAAAQPAVSETSARSAATLGPAASDATLAGGGGGKGRLNAVEQRALQWEALAQQCIEQCGLDAAATAANGSKARAPVAGSLGLAGELGDCLAAAVPFEVDADGLEVLHSSVPASQLYCALNGAVVGLCSAAPQQAARPAAGAPPPPLPCLGLGIVRAADARRRRLLILTAVPEAELDSVAVLQLGRLELPASLLQTGAHLSPYLCLHSLSSMGTGAGAIKSRNNLARQSQF</sequence>
<evidence type="ECO:0000256" key="2">
    <source>
        <dbReference type="ARBA" id="ARBA00011003"/>
    </source>
</evidence>
<dbReference type="InterPro" id="IPR045116">
    <property type="entry name" value="Clp1/Grc3"/>
</dbReference>
<dbReference type="InterPro" id="IPR057570">
    <property type="entry name" value="NOL9_C"/>
</dbReference>
<keyword evidence="3" id="KW-0698">rRNA processing</keyword>
<evidence type="ECO:0000256" key="6">
    <source>
        <dbReference type="ARBA" id="ARBA00022777"/>
    </source>
</evidence>
<evidence type="ECO:0000313" key="12">
    <source>
        <dbReference type="EMBL" id="EFN59058.1"/>
    </source>
</evidence>
<dbReference type="SUPFAM" id="SSF52540">
    <property type="entry name" value="P-loop containing nucleoside triphosphate hydrolases"/>
    <property type="match status" value="1"/>
</dbReference>
<dbReference type="EMBL" id="GL433836">
    <property type="protein sequence ID" value="EFN59058.1"/>
    <property type="molecule type" value="Genomic_DNA"/>
</dbReference>
<dbReference type="InParanoid" id="E1Z4G9"/>
<feature type="region of interest" description="Disordered" evidence="9">
    <location>
        <begin position="122"/>
        <end position="162"/>
    </location>
</feature>
<proteinExistence type="inferred from homology"/>